<evidence type="ECO:0000313" key="2">
    <source>
        <dbReference type="EMBL" id="KAG9190785.1"/>
    </source>
</evidence>
<feature type="region of interest" description="Disordered" evidence="1">
    <location>
        <begin position="1"/>
        <end position="37"/>
    </location>
</feature>
<sequence length="304" mass="33589">MGNPKRMSELFASSAEKDANTTTMMGTPRYSSEGPTLPIIGALEDASKVNGVGTAGKKRKAKNKANGTASKKLSQRPSPPTIHPSLYEPWVRLPTELRKVLEAHKRMRVAQNIIPVVFSKNQNVKSGINRLKTYLGAYRDPASTIEMPDALKEDDLIIAVSAQGEGTTRLVGIVDMVRRIVAPSRTEHNMDAKEEVWWMYTMLTSVDIDRAVKTAIKTDGGNTDAEQTQSTQEEEEEEEEEEEAFGSTDLDRQDAQGSATGNNIMQRRTVPVITVWMTKKRIPVLQAAFGEQTFAVQLPPKDSD</sequence>
<protein>
    <submittedName>
        <fullName evidence="2">Uncharacterized protein</fullName>
    </submittedName>
</protein>
<feature type="region of interest" description="Disordered" evidence="1">
    <location>
        <begin position="218"/>
        <end position="263"/>
    </location>
</feature>
<organism evidence="2 3">
    <name type="scientific">Alternaria panax</name>
    <dbReference type="NCBI Taxonomy" id="48097"/>
    <lineage>
        <taxon>Eukaryota</taxon>
        <taxon>Fungi</taxon>
        <taxon>Dikarya</taxon>
        <taxon>Ascomycota</taxon>
        <taxon>Pezizomycotina</taxon>
        <taxon>Dothideomycetes</taxon>
        <taxon>Pleosporomycetidae</taxon>
        <taxon>Pleosporales</taxon>
        <taxon>Pleosporineae</taxon>
        <taxon>Pleosporaceae</taxon>
        <taxon>Alternaria</taxon>
        <taxon>Alternaria sect. Panax</taxon>
    </lineage>
</organism>
<dbReference type="Proteomes" id="UP001199106">
    <property type="component" value="Unassembled WGS sequence"/>
</dbReference>
<feature type="compositionally biased region" description="Acidic residues" evidence="1">
    <location>
        <begin position="232"/>
        <end position="244"/>
    </location>
</feature>
<name>A0AAD4IA23_9PLEO</name>
<feature type="compositionally biased region" description="Polar residues" evidence="1">
    <location>
        <begin position="20"/>
        <end position="34"/>
    </location>
</feature>
<reference evidence="2" key="1">
    <citation type="submission" date="2021-07" db="EMBL/GenBank/DDBJ databases">
        <title>Genome Resource of American Ginseng Black Spot Pathogen Alternaria panax.</title>
        <authorList>
            <person name="Qiu C."/>
            <person name="Wang W."/>
            <person name="Liu Z."/>
        </authorList>
    </citation>
    <scope>NUCLEOTIDE SEQUENCE</scope>
    <source>
        <strain evidence="2">BNCC115425</strain>
    </source>
</reference>
<feature type="region of interest" description="Disordered" evidence="1">
    <location>
        <begin position="51"/>
        <end position="81"/>
    </location>
</feature>
<gene>
    <name evidence="2" type="ORF">G6011_08873</name>
</gene>
<keyword evidence="3" id="KW-1185">Reference proteome</keyword>
<dbReference type="EMBL" id="JAANER010000004">
    <property type="protein sequence ID" value="KAG9190785.1"/>
    <property type="molecule type" value="Genomic_DNA"/>
</dbReference>
<dbReference type="AlphaFoldDB" id="A0AAD4IA23"/>
<feature type="compositionally biased region" description="Polar residues" evidence="1">
    <location>
        <begin position="220"/>
        <end position="231"/>
    </location>
</feature>
<accession>A0AAD4IA23</accession>
<evidence type="ECO:0000313" key="3">
    <source>
        <dbReference type="Proteomes" id="UP001199106"/>
    </source>
</evidence>
<evidence type="ECO:0000256" key="1">
    <source>
        <dbReference type="SAM" id="MobiDB-lite"/>
    </source>
</evidence>
<proteinExistence type="predicted"/>
<comment type="caution">
    <text evidence="2">The sequence shown here is derived from an EMBL/GenBank/DDBJ whole genome shotgun (WGS) entry which is preliminary data.</text>
</comment>